<dbReference type="PROSITE" id="PS50931">
    <property type="entry name" value="HTH_LYSR"/>
    <property type="match status" value="1"/>
</dbReference>
<dbReference type="Proteomes" id="UP001597459">
    <property type="component" value="Unassembled WGS sequence"/>
</dbReference>
<sequence>MDIKYFKLIKTIQEEGNLANSSDKLFLTQSALSHQLKELEERLGFKVFYRTRNKWTLTDEGVALYKLGNRILDTIEKGFQDIAQIQEGSKGNIKISTECYSFYQGLSGFIQKMKLLYPEITVDFDLEATHQPISKVVSREIDIAIVTAKPKDNSLVSTAFFEDEIFAVMHKENQFAELPYLEPDSFVEMHLIIHSYPLETVAVYEHFLKPRHVMPYKISAIPLTEVSLEMVAANMGVMCMPRWGANSFVLPDDLIFKKILKQGLKRKHYLVVRKEDRSKRYIQDFIANFKECFLR</sequence>
<dbReference type="InterPro" id="IPR000847">
    <property type="entry name" value="LysR_HTH_N"/>
</dbReference>
<comment type="similarity">
    <text evidence="1">Belongs to the LysR transcriptional regulatory family.</text>
</comment>
<accession>A0ABW5N5Z7</accession>
<evidence type="ECO:0000256" key="2">
    <source>
        <dbReference type="ARBA" id="ARBA00023015"/>
    </source>
</evidence>
<dbReference type="SUPFAM" id="SSF53850">
    <property type="entry name" value="Periplasmic binding protein-like II"/>
    <property type="match status" value="1"/>
</dbReference>
<evidence type="ECO:0000256" key="1">
    <source>
        <dbReference type="ARBA" id="ARBA00009437"/>
    </source>
</evidence>
<evidence type="ECO:0000313" key="6">
    <source>
        <dbReference type="EMBL" id="MFD2590556.1"/>
    </source>
</evidence>
<keyword evidence="2" id="KW-0805">Transcription regulation</keyword>
<dbReference type="PANTHER" id="PTHR30126:SF25">
    <property type="entry name" value="HTH-TYPE TRANSCRIPTIONAL REGULATOR METR"/>
    <property type="match status" value="1"/>
</dbReference>
<dbReference type="Gene3D" id="1.10.10.10">
    <property type="entry name" value="Winged helix-like DNA-binding domain superfamily/Winged helix DNA-binding domain"/>
    <property type="match status" value="1"/>
</dbReference>
<evidence type="ECO:0000259" key="5">
    <source>
        <dbReference type="PROSITE" id="PS50931"/>
    </source>
</evidence>
<dbReference type="InterPro" id="IPR036388">
    <property type="entry name" value="WH-like_DNA-bd_sf"/>
</dbReference>
<keyword evidence="4" id="KW-0804">Transcription</keyword>
<name>A0ABW5N5Z7_9FLAO</name>
<dbReference type="Gene3D" id="3.40.190.10">
    <property type="entry name" value="Periplasmic binding protein-like II"/>
    <property type="match status" value="1"/>
</dbReference>
<comment type="caution">
    <text evidence="6">The sequence shown here is derived from an EMBL/GenBank/DDBJ whole genome shotgun (WGS) entry which is preliminary data.</text>
</comment>
<dbReference type="InterPro" id="IPR005119">
    <property type="entry name" value="LysR_subst-bd"/>
</dbReference>
<keyword evidence="3" id="KW-0238">DNA-binding</keyword>
<dbReference type="RefSeq" id="WP_176028475.1">
    <property type="nucleotide sequence ID" value="NZ_JBHSJV010000001.1"/>
</dbReference>
<evidence type="ECO:0000256" key="4">
    <source>
        <dbReference type="ARBA" id="ARBA00023163"/>
    </source>
</evidence>
<dbReference type="Pfam" id="PF03466">
    <property type="entry name" value="LysR_substrate"/>
    <property type="match status" value="1"/>
</dbReference>
<evidence type="ECO:0000256" key="3">
    <source>
        <dbReference type="ARBA" id="ARBA00023125"/>
    </source>
</evidence>
<dbReference type="PRINTS" id="PR00039">
    <property type="entry name" value="HTHLYSR"/>
</dbReference>
<keyword evidence="7" id="KW-1185">Reference proteome</keyword>
<protein>
    <submittedName>
        <fullName evidence="6">LysR family transcriptional regulator</fullName>
    </submittedName>
</protein>
<evidence type="ECO:0000313" key="7">
    <source>
        <dbReference type="Proteomes" id="UP001597459"/>
    </source>
</evidence>
<gene>
    <name evidence="6" type="ORF">ACFSTE_06895</name>
</gene>
<feature type="domain" description="HTH lysR-type" evidence="5">
    <location>
        <begin position="1"/>
        <end position="58"/>
    </location>
</feature>
<dbReference type="InterPro" id="IPR036390">
    <property type="entry name" value="WH_DNA-bd_sf"/>
</dbReference>
<dbReference type="EMBL" id="JBHULX010000004">
    <property type="protein sequence ID" value="MFD2590556.1"/>
    <property type="molecule type" value="Genomic_DNA"/>
</dbReference>
<dbReference type="PANTHER" id="PTHR30126">
    <property type="entry name" value="HTH-TYPE TRANSCRIPTIONAL REGULATOR"/>
    <property type="match status" value="1"/>
</dbReference>
<dbReference type="SUPFAM" id="SSF46785">
    <property type="entry name" value="Winged helix' DNA-binding domain"/>
    <property type="match status" value="1"/>
</dbReference>
<proteinExistence type="inferred from homology"/>
<reference evidence="7" key="1">
    <citation type="journal article" date="2019" name="Int. J. Syst. Evol. Microbiol.">
        <title>The Global Catalogue of Microorganisms (GCM) 10K type strain sequencing project: providing services to taxonomists for standard genome sequencing and annotation.</title>
        <authorList>
            <consortium name="The Broad Institute Genomics Platform"/>
            <consortium name="The Broad Institute Genome Sequencing Center for Infectious Disease"/>
            <person name="Wu L."/>
            <person name="Ma J."/>
        </authorList>
    </citation>
    <scope>NUCLEOTIDE SEQUENCE [LARGE SCALE GENOMIC DNA]</scope>
    <source>
        <strain evidence="7">KCTC 42423</strain>
    </source>
</reference>
<organism evidence="6 7">
    <name type="scientific">Aquimarina hainanensis</name>
    <dbReference type="NCBI Taxonomy" id="1578017"/>
    <lineage>
        <taxon>Bacteria</taxon>
        <taxon>Pseudomonadati</taxon>
        <taxon>Bacteroidota</taxon>
        <taxon>Flavobacteriia</taxon>
        <taxon>Flavobacteriales</taxon>
        <taxon>Flavobacteriaceae</taxon>
        <taxon>Aquimarina</taxon>
    </lineage>
</organism>
<dbReference type="Pfam" id="PF00126">
    <property type="entry name" value="HTH_1"/>
    <property type="match status" value="1"/>
</dbReference>